<accession>A0A0H3CTE8</accession>
<evidence type="ECO:0000313" key="2">
    <source>
        <dbReference type="EMBL" id="ADF64862.1"/>
    </source>
</evidence>
<name>A0A0H3CTE8_ENTCC</name>
<dbReference type="EMBL" id="CP001919">
    <property type="protein sequence ID" value="ADF64862.1"/>
    <property type="molecule type" value="Genomic_DNA"/>
</dbReference>
<keyword evidence="3" id="KW-1185">Reference proteome</keyword>
<sequence length="134" mass="15282">MRHIRLKTFIRNQAIGILKDSSEDTETRKWTDLLTLKLFYALIFTAVVERVYVKCAITTLSAISVDRSEQFTLSLLIHYPQYLLWGVMAAIIALIAVNLLVCGWFCLATYLCRKLNRTDIPAGKDMQAVEVPND</sequence>
<keyword evidence="1" id="KW-1133">Transmembrane helix</keyword>
<protein>
    <submittedName>
        <fullName evidence="2">Uncharacterized protein</fullName>
    </submittedName>
</protein>
<reference evidence="2 3" key="1">
    <citation type="journal article" date="2010" name="J. Bacteriol.">
        <title>Complete genome sequence of Enterobacter cloacae subsp. cloacae type strain ATCC 13047.</title>
        <authorList>
            <person name="Ren Y."/>
            <person name="Ren Y."/>
            <person name="Zhou Z."/>
            <person name="Guo X."/>
            <person name="Li Y."/>
            <person name="Feng L."/>
            <person name="Wang L."/>
        </authorList>
    </citation>
    <scope>NUCLEOTIDE SEQUENCE [LARGE SCALE GENOMIC DNA]</scope>
    <source>
        <strain evidence="3">ATCC 13047 / DSM 30054 / NBRC 13535 / NCTC 10005 / WDCM 00083 / NCDC 279-56</strain>
        <plasmid evidence="2">pECL_A</plasmid>
    </source>
</reference>
<feature type="transmembrane region" description="Helical" evidence="1">
    <location>
        <begin position="38"/>
        <end position="63"/>
    </location>
</feature>
<dbReference type="EnsemblBacteria" id="ADF64862">
    <property type="protein sequence ID" value="ADF64862"/>
    <property type="gene ID" value="ECL_A175"/>
</dbReference>
<feature type="transmembrane region" description="Helical" evidence="1">
    <location>
        <begin position="83"/>
        <end position="107"/>
    </location>
</feature>
<dbReference type="KEGG" id="enc:ECL_A175"/>
<geneLocation type="plasmid" evidence="2 3">
    <name>pECL_A</name>
</geneLocation>
<dbReference type="Proteomes" id="UP000002363">
    <property type="component" value="Plasmid pECL_A"/>
</dbReference>
<keyword evidence="2" id="KW-0614">Plasmid</keyword>
<dbReference type="RefSeq" id="WP_013087222.1">
    <property type="nucleotide sequence ID" value="NC_014107.1"/>
</dbReference>
<organism evidence="2 3">
    <name type="scientific">Enterobacter cloacae subsp. cloacae (strain ATCC 13047 / DSM 30054 / NBRC 13535 / NCTC 10005 / WDCM 00083 / NCDC 279-56)</name>
    <dbReference type="NCBI Taxonomy" id="716541"/>
    <lineage>
        <taxon>Bacteria</taxon>
        <taxon>Pseudomonadati</taxon>
        <taxon>Pseudomonadota</taxon>
        <taxon>Gammaproteobacteria</taxon>
        <taxon>Enterobacterales</taxon>
        <taxon>Enterobacteriaceae</taxon>
        <taxon>Enterobacter</taxon>
        <taxon>Enterobacter cloacae complex</taxon>
    </lineage>
</organism>
<dbReference type="PATRIC" id="fig|716541.4.peg.146"/>
<keyword evidence="1" id="KW-0472">Membrane</keyword>
<proteinExistence type="predicted"/>
<evidence type="ECO:0000256" key="1">
    <source>
        <dbReference type="SAM" id="Phobius"/>
    </source>
</evidence>
<gene>
    <name evidence="2" type="ordered locus">ECL_A175</name>
</gene>
<dbReference type="OrthoDB" id="6614020at2"/>
<dbReference type="AlphaFoldDB" id="A0A0H3CTE8"/>
<keyword evidence="1" id="KW-0812">Transmembrane</keyword>
<evidence type="ECO:0000313" key="3">
    <source>
        <dbReference type="Proteomes" id="UP000002363"/>
    </source>
</evidence>
<dbReference type="HOGENOM" id="CLU_1892937_0_0_6"/>